<dbReference type="GO" id="GO:0008198">
    <property type="term" value="F:ferrous iron binding"/>
    <property type="evidence" value="ECO:0007669"/>
    <property type="project" value="TreeGrafter"/>
</dbReference>
<feature type="compositionally biased region" description="Polar residues" evidence="7">
    <location>
        <begin position="511"/>
        <end position="521"/>
    </location>
</feature>
<dbReference type="SMART" id="SM00702">
    <property type="entry name" value="P4Hc"/>
    <property type="match status" value="1"/>
</dbReference>
<dbReference type="Pfam" id="PF13640">
    <property type="entry name" value="2OG-FeII_Oxy_3"/>
    <property type="match status" value="1"/>
</dbReference>
<evidence type="ECO:0000256" key="4">
    <source>
        <dbReference type="ARBA" id="ARBA00022964"/>
    </source>
</evidence>
<evidence type="ECO:0000259" key="8">
    <source>
        <dbReference type="PROSITE" id="PS51471"/>
    </source>
</evidence>
<dbReference type="GO" id="GO:0071456">
    <property type="term" value="P:cellular response to hypoxia"/>
    <property type="evidence" value="ECO:0007669"/>
    <property type="project" value="TreeGrafter"/>
</dbReference>
<dbReference type="EMBL" id="JBGBPQ010000013">
    <property type="protein sequence ID" value="KAL1512213.1"/>
    <property type="molecule type" value="Genomic_DNA"/>
</dbReference>
<keyword evidence="3" id="KW-0847">Vitamin C</keyword>
<name>A0AB34J6C8_PRYPA</name>
<feature type="region of interest" description="Disordered" evidence="7">
    <location>
        <begin position="510"/>
        <end position="529"/>
    </location>
</feature>
<dbReference type="InterPro" id="IPR044862">
    <property type="entry name" value="Pro_4_hyd_alph_FE2OG_OXY"/>
</dbReference>
<comment type="caution">
    <text evidence="9">The sequence shown here is derived from an EMBL/GenBank/DDBJ whole genome shotgun (WGS) entry which is preliminary data.</text>
</comment>
<dbReference type="PROSITE" id="PS51471">
    <property type="entry name" value="FE2OG_OXY"/>
    <property type="match status" value="1"/>
</dbReference>
<evidence type="ECO:0000256" key="5">
    <source>
        <dbReference type="ARBA" id="ARBA00023002"/>
    </source>
</evidence>
<reference evidence="9 10" key="1">
    <citation type="journal article" date="2024" name="Science">
        <title>Giant polyketide synthase enzymes in the biosynthesis of giant marine polyether toxins.</title>
        <authorList>
            <person name="Fallon T.R."/>
            <person name="Shende V.V."/>
            <person name="Wierzbicki I.H."/>
            <person name="Pendleton A.L."/>
            <person name="Watervoot N.F."/>
            <person name="Auber R.P."/>
            <person name="Gonzalez D.J."/>
            <person name="Wisecaver J.H."/>
            <person name="Moore B.S."/>
        </authorList>
    </citation>
    <scope>NUCLEOTIDE SEQUENCE [LARGE SCALE GENOMIC DNA]</scope>
    <source>
        <strain evidence="9 10">12B1</strain>
    </source>
</reference>
<sequence length="675" mass="72949">MAYSLSGTALPHTACLSPPPAPASARTTAHHPASPYPAPTARQQSHRVVHYPFVYVRSKPNHAGEVVGRLRVGTVVQQVGEMVDGWIRVHEGWMLVDGKRVGLGKLLQPEPAPSDMTGYRMLAPLYDMAYARLTQPTLRSPALVRAARSYFDGQRASLEGARAEAVALLRTSLGLLRAEDFEARAKLEVLVLSALAQCHCHLGEWGRALVSAVLCIDRSSRAEHLLHPLVWHAHESAGLAACKLGLLAMAERLLSRGQLIGERVAAALQLSELRADGAFLDCALAAIALGKKNFDAHVQGVASRLEAMEGESLLGEVLCLCDGLEQISPGKPSYWVDHVLSAWRTARGRTRLVEMGFSTAAETAAAGLDEPAAAEGGAGCPLSSALQRLSSSDAAPAGGGGADVRSMLAAFVDGRSGGTRAVLRILHRALSYVCEKDVDMLVSSSIMLGVGETGGRYHCVAPTRVATPSLPPLVHPSDIPTLRRTRMVVCDDRLPADMVAAAARELATMDDNGSLSSSDGQPCNPGERSRDMPLWERAVMEEFAQQQPGLAYCVRSAFNLAGLLERELELELRVPQTVLLASYPPQAYYRRHLDSYAGKDIPRMLTVLIYLAWEPRTGGQLRCHLASGSVDVEPLPGRLVIFYSQEVEHEVLPSRGRRLALTLWIWDVKKDDKGR</sequence>
<feature type="compositionally biased region" description="Low complexity" evidence="7">
    <location>
        <begin position="23"/>
        <end position="33"/>
    </location>
</feature>
<dbReference type="InterPro" id="IPR051559">
    <property type="entry name" value="HIF_prolyl_hydroxylases"/>
</dbReference>
<evidence type="ECO:0000256" key="2">
    <source>
        <dbReference type="ARBA" id="ARBA00022723"/>
    </source>
</evidence>
<gene>
    <name evidence="9" type="ORF">AB1Y20_005476</name>
</gene>
<dbReference type="InterPro" id="IPR005123">
    <property type="entry name" value="Oxoglu/Fe-dep_dioxygenase_dom"/>
</dbReference>
<dbReference type="InterPro" id="IPR003646">
    <property type="entry name" value="SH3-like_bac-type"/>
</dbReference>
<evidence type="ECO:0000256" key="3">
    <source>
        <dbReference type="ARBA" id="ARBA00022896"/>
    </source>
</evidence>
<keyword evidence="2" id="KW-0479">Metal-binding</keyword>
<dbReference type="PANTHER" id="PTHR12907">
    <property type="entry name" value="EGL NINE HOMOLOG-RELATED"/>
    <property type="match status" value="1"/>
</dbReference>
<dbReference type="Proteomes" id="UP001515480">
    <property type="component" value="Unassembled WGS sequence"/>
</dbReference>
<evidence type="ECO:0000256" key="7">
    <source>
        <dbReference type="SAM" id="MobiDB-lite"/>
    </source>
</evidence>
<accession>A0AB34J6C8</accession>
<organism evidence="9 10">
    <name type="scientific">Prymnesium parvum</name>
    <name type="common">Toxic golden alga</name>
    <dbReference type="NCBI Taxonomy" id="97485"/>
    <lineage>
        <taxon>Eukaryota</taxon>
        <taxon>Haptista</taxon>
        <taxon>Haptophyta</taxon>
        <taxon>Prymnesiophyceae</taxon>
        <taxon>Prymnesiales</taxon>
        <taxon>Prymnesiaceae</taxon>
        <taxon>Prymnesium</taxon>
    </lineage>
</organism>
<dbReference type="GO" id="GO:0031543">
    <property type="term" value="F:peptidyl-proline dioxygenase activity"/>
    <property type="evidence" value="ECO:0007669"/>
    <property type="project" value="TreeGrafter"/>
</dbReference>
<keyword evidence="5" id="KW-0560">Oxidoreductase</keyword>
<evidence type="ECO:0000313" key="9">
    <source>
        <dbReference type="EMBL" id="KAL1512213.1"/>
    </source>
</evidence>
<keyword evidence="6" id="KW-0408">Iron</keyword>
<proteinExistence type="predicted"/>
<evidence type="ECO:0000256" key="6">
    <source>
        <dbReference type="ARBA" id="ARBA00023004"/>
    </source>
</evidence>
<dbReference type="InterPro" id="IPR006620">
    <property type="entry name" value="Pro_4_hyd_alph"/>
</dbReference>
<dbReference type="GO" id="GO:0031418">
    <property type="term" value="F:L-ascorbic acid binding"/>
    <property type="evidence" value="ECO:0007669"/>
    <property type="project" value="UniProtKB-KW"/>
</dbReference>
<keyword evidence="4" id="KW-0223">Dioxygenase</keyword>
<comment type="cofactor">
    <cofactor evidence="1">
        <name>L-ascorbate</name>
        <dbReference type="ChEBI" id="CHEBI:38290"/>
    </cofactor>
</comment>
<feature type="domain" description="Fe2OG dioxygenase" evidence="8">
    <location>
        <begin position="574"/>
        <end position="667"/>
    </location>
</feature>
<evidence type="ECO:0000313" key="10">
    <source>
        <dbReference type="Proteomes" id="UP001515480"/>
    </source>
</evidence>
<dbReference type="Gene3D" id="2.30.30.40">
    <property type="entry name" value="SH3 Domains"/>
    <property type="match status" value="1"/>
</dbReference>
<dbReference type="AlphaFoldDB" id="A0AB34J6C8"/>
<dbReference type="Pfam" id="PF08239">
    <property type="entry name" value="SH3_3"/>
    <property type="match status" value="1"/>
</dbReference>
<feature type="region of interest" description="Disordered" evidence="7">
    <location>
        <begin position="14"/>
        <end position="42"/>
    </location>
</feature>
<dbReference type="Gene3D" id="2.60.120.620">
    <property type="entry name" value="q2cbj1_9rhob like domain"/>
    <property type="match status" value="1"/>
</dbReference>
<dbReference type="PANTHER" id="PTHR12907:SF26">
    <property type="entry name" value="HIF PROLYL HYDROXYLASE, ISOFORM C"/>
    <property type="match status" value="1"/>
</dbReference>
<keyword evidence="10" id="KW-1185">Reference proteome</keyword>
<protein>
    <recommendedName>
        <fullName evidence="8">Fe2OG dioxygenase domain-containing protein</fullName>
    </recommendedName>
</protein>
<evidence type="ECO:0000256" key="1">
    <source>
        <dbReference type="ARBA" id="ARBA00001961"/>
    </source>
</evidence>